<feature type="chain" id="PRO_5013083416" evidence="1">
    <location>
        <begin position="28"/>
        <end position="442"/>
    </location>
</feature>
<dbReference type="PANTHER" id="PTHR43649">
    <property type="entry name" value="ARABINOSE-BINDING PROTEIN-RELATED"/>
    <property type="match status" value="1"/>
</dbReference>
<evidence type="ECO:0000313" key="3">
    <source>
        <dbReference type="Proteomes" id="UP000226079"/>
    </source>
</evidence>
<dbReference type="InterPro" id="IPR050490">
    <property type="entry name" value="Bact_solute-bd_prot1"/>
</dbReference>
<dbReference type="PROSITE" id="PS51257">
    <property type="entry name" value="PROKAR_LIPOPROTEIN"/>
    <property type="match status" value="1"/>
</dbReference>
<proteinExistence type="predicted"/>
<feature type="signal peptide" evidence="1">
    <location>
        <begin position="1"/>
        <end position="27"/>
    </location>
</feature>
<dbReference type="Proteomes" id="UP000226079">
    <property type="component" value="Unassembled WGS sequence"/>
</dbReference>
<protein>
    <submittedName>
        <fullName evidence="2">Raffinose/stachyose/melibiose transport system substrate-binding protein</fullName>
    </submittedName>
</protein>
<dbReference type="Pfam" id="PF01547">
    <property type="entry name" value="SBP_bac_1"/>
    <property type="match status" value="1"/>
</dbReference>
<sequence length="442" mass="48617">MKKHLVGLAGAVTAFALALTGCSGATAQPSTSSTEIVPRQISWLLSRPADGSVITIVKKLADEYAAKHPGFSLNLITTPDRPSYLQKLQTLAAANQLPELFDTDATPFTQKLVKQGKLVDVQKMLTDLGLYDKYRPLALDYQRFDDGGLYMVPFEFELEFFWYNKALFQKAGVSVPKTLDDIVSLCKPLRDAGVIPISVDGQDGWPLLRYMSYQPFRLAGSDYVDKLKKGEAKMSDQVGAKAVQWMSDLGSNKCFQDGFSSQGYTDARDLFTSGKSAMYQIGTWELASLTNKDVPAAVRDNVDFFTLPTVKDAVTADNEYTVVSGIGMAVSQQTYDPLMKDFLKFVLDNYSERLAASGHLTPMQGYEPTIPAGSSDLYKRALAEVNNLGKKIAFPWDTKLDPTTNTLMQQELTLLVQGDSTPAAFEQKIDASITENAPKFFG</sequence>
<keyword evidence="3" id="KW-1185">Reference proteome</keyword>
<dbReference type="SUPFAM" id="SSF53850">
    <property type="entry name" value="Periplasmic binding protein-like II"/>
    <property type="match status" value="1"/>
</dbReference>
<dbReference type="Gene3D" id="3.40.190.10">
    <property type="entry name" value="Periplasmic binding protein-like II"/>
    <property type="match status" value="2"/>
</dbReference>
<comment type="caution">
    <text evidence="2">The sequence shown here is derived from an EMBL/GenBank/DDBJ whole genome shotgun (WGS) entry which is preliminary data.</text>
</comment>
<reference evidence="2 3" key="1">
    <citation type="submission" date="2017-10" db="EMBL/GenBank/DDBJ databases">
        <title>Sequencing the genomes of 1000 actinobacteria strains.</title>
        <authorList>
            <person name="Klenk H.-P."/>
        </authorList>
    </citation>
    <scope>NUCLEOTIDE SEQUENCE [LARGE SCALE GENOMIC DNA]</scope>
    <source>
        <strain evidence="2 3">DSM 15597</strain>
    </source>
</reference>
<name>A0A2A9CM90_9ACTN</name>
<accession>A0A2A9CM90</accession>
<dbReference type="PANTHER" id="PTHR43649:SF12">
    <property type="entry name" value="DIACETYLCHITOBIOSE BINDING PROTEIN DASA"/>
    <property type="match status" value="1"/>
</dbReference>
<dbReference type="AlphaFoldDB" id="A0A2A9CM90"/>
<keyword evidence="1" id="KW-0732">Signal</keyword>
<dbReference type="EMBL" id="PDJC01000001">
    <property type="protein sequence ID" value="PFG15514.1"/>
    <property type="molecule type" value="Genomic_DNA"/>
</dbReference>
<evidence type="ECO:0000256" key="1">
    <source>
        <dbReference type="SAM" id="SignalP"/>
    </source>
</evidence>
<dbReference type="RefSeq" id="WP_098459141.1">
    <property type="nucleotide sequence ID" value="NZ_PDJC01000001.1"/>
</dbReference>
<gene>
    <name evidence="2" type="ORF">ATK74_0033</name>
</gene>
<dbReference type="OrthoDB" id="7937990at2"/>
<organism evidence="2 3">
    <name type="scientific">Propionicimonas paludicola</name>
    <dbReference type="NCBI Taxonomy" id="185243"/>
    <lineage>
        <taxon>Bacteria</taxon>
        <taxon>Bacillati</taxon>
        <taxon>Actinomycetota</taxon>
        <taxon>Actinomycetes</taxon>
        <taxon>Propionibacteriales</taxon>
        <taxon>Nocardioidaceae</taxon>
        <taxon>Propionicimonas</taxon>
    </lineage>
</organism>
<evidence type="ECO:0000313" key="2">
    <source>
        <dbReference type="EMBL" id="PFG15514.1"/>
    </source>
</evidence>
<dbReference type="InterPro" id="IPR006059">
    <property type="entry name" value="SBP"/>
</dbReference>